<dbReference type="InterPro" id="IPR050793">
    <property type="entry name" value="CMP-NeuNAc_synthase"/>
</dbReference>
<dbReference type="EMBL" id="CP054056">
    <property type="protein sequence ID" value="QKJ25046.1"/>
    <property type="molecule type" value="Genomic_DNA"/>
</dbReference>
<dbReference type="SUPFAM" id="SSF53448">
    <property type="entry name" value="Nucleotide-diphospho-sugar transferases"/>
    <property type="match status" value="1"/>
</dbReference>
<dbReference type="PANTHER" id="PTHR21485:SF6">
    <property type="entry name" value="N-ACYLNEURAMINATE CYTIDYLYLTRANSFERASE-RELATED"/>
    <property type="match status" value="1"/>
</dbReference>
<dbReference type="Gene3D" id="3.90.550.10">
    <property type="entry name" value="Spore Coat Polysaccharide Biosynthesis Protein SpsA, Chain A"/>
    <property type="match status" value="1"/>
</dbReference>
<dbReference type="Pfam" id="PF02348">
    <property type="entry name" value="CTP_transf_3"/>
    <property type="match status" value="1"/>
</dbReference>
<accession>A0A7D4PQD0</accession>
<keyword evidence="2" id="KW-1185">Reference proteome</keyword>
<proteinExistence type="predicted"/>
<keyword evidence="1" id="KW-0808">Transferase</keyword>
<dbReference type="RefSeq" id="WP_173493343.1">
    <property type="nucleotide sequence ID" value="NZ_CP054056.1"/>
</dbReference>
<dbReference type="Proteomes" id="UP000501003">
    <property type="component" value="Chromosome"/>
</dbReference>
<gene>
    <name evidence="1" type="ORF">HRU87_02270</name>
</gene>
<evidence type="ECO:0000313" key="2">
    <source>
        <dbReference type="Proteomes" id="UP000501003"/>
    </source>
</evidence>
<dbReference type="InterPro" id="IPR003329">
    <property type="entry name" value="Cytidylyl_trans"/>
</dbReference>
<reference evidence="1 2" key="1">
    <citation type="submission" date="2020-05" db="EMBL/GenBank/DDBJ databases">
        <title>Aquirufa sp. strain 15G-AUS-rot a new Aquirufa species.</title>
        <authorList>
            <person name="Pitt A."/>
            <person name="Hahn M.W."/>
        </authorList>
    </citation>
    <scope>NUCLEOTIDE SEQUENCE [LARGE SCALE GENOMIC DNA]</scope>
    <source>
        <strain evidence="1 2">15G-AUS-rot</strain>
    </source>
</reference>
<dbReference type="CDD" id="cd02513">
    <property type="entry name" value="CMP-NeuAc_Synthase"/>
    <property type="match status" value="1"/>
</dbReference>
<dbReference type="GO" id="GO:0008781">
    <property type="term" value="F:N-acylneuraminate cytidylyltransferase activity"/>
    <property type="evidence" value="ECO:0007669"/>
    <property type="project" value="TreeGrafter"/>
</dbReference>
<protein>
    <submittedName>
        <fullName evidence="1">Pseudaminic acid cytidylyltransferase</fullName>
    </submittedName>
</protein>
<sequence length="228" mass="25775">MDQRYAVIPARGGSKRIPKKNHKDFLGKPMITWPIEALKISGLFTDIFVSTDDKTIANLSRDLGATVLTRDPNLADDFTNTTEVMQHVIAKTFSSASNPWIYKIYPTSPINSVVVREFVKFTESEDFGFSVSVMKAGLPVQRALRMSSSGRLNFREIENALRRTQDLEAMYFDAGKLYGGRRAGWLETTSPLLSSPRGFVLPDWLSFDLDVPEDWEMAEFKCRNHVGK</sequence>
<dbReference type="AlphaFoldDB" id="A0A7D4PQD0"/>
<dbReference type="KEGG" id="aqg:HRU87_02270"/>
<dbReference type="PANTHER" id="PTHR21485">
    <property type="entry name" value="HAD SUPERFAMILY MEMBERS CMAS AND KDSC"/>
    <property type="match status" value="1"/>
</dbReference>
<keyword evidence="1" id="KW-0548">Nucleotidyltransferase</keyword>
<evidence type="ECO:0000313" key="1">
    <source>
        <dbReference type="EMBL" id="QKJ25046.1"/>
    </source>
</evidence>
<name>A0A7D4PQD0_9MICO</name>
<organism evidence="1 2">
    <name type="scientific">Aquiluna borgnonia</name>
    <dbReference type="NCBI Taxonomy" id="2499157"/>
    <lineage>
        <taxon>Bacteria</taxon>
        <taxon>Bacillati</taxon>
        <taxon>Actinomycetota</taxon>
        <taxon>Actinomycetes</taxon>
        <taxon>Micrococcales</taxon>
        <taxon>Microbacteriaceae</taxon>
        <taxon>Luna cluster</taxon>
        <taxon>Luna-1 subcluster</taxon>
        <taxon>Aquiluna</taxon>
    </lineage>
</organism>
<dbReference type="InterPro" id="IPR029044">
    <property type="entry name" value="Nucleotide-diphossugar_trans"/>
</dbReference>